<organism evidence="2 3">
    <name type="scientific">Duganella levis</name>
    <dbReference type="NCBI Taxonomy" id="2692169"/>
    <lineage>
        <taxon>Bacteria</taxon>
        <taxon>Pseudomonadati</taxon>
        <taxon>Pseudomonadota</taxon>
        <taxon>Betaproteobacteria</taxon>
        <taxon>Burkholderiales</taxon>
        <taxon>Oxalobacteraceae</taxon>
        <taxon>Telluria group</taxon>
        <taxon>Duganella</taxon>
    </lineage>
</organism>
<evidence type="ECO:0000256" key="1">
    <source>
        <dbReference type="SAM" id="SignalP"/>
    </source>
</evidence>
<proteinExistence type="predicted"/>
<protein>
    <submittedName>
        <fullName evidence="2">Uncharacterized protein</fullName>
    </submittedName>
</protein>
<gene>
    <name evidence="2" type="ORF">GTP69_28160</name>
</gene>
<evidence type="ECO:0000313" key="3">
    <source>
        <dbReference type="Proteomes" id="UP000642144"/>
    </source>
</evidence>
<comment type="caution">
    <text evidence="2">The sequence shown here is derived from an EMBL/GenBank/DDBJ whole genome shotgun (WGS) entry which is preliminary data.</text>
</comment>
<dbReference type="Proteomes" id="UP000642144">
    <property type="component" value="Unassembled WGS sequence"/>
</dbReference>
<reference evidence="2 3" key="1">
    <citation type="submission" date="2019-12" db="EMBL/GenBank/DDBJ databases">
        <title>Novel species isolated from a subtropical stream in China.</title>
        <authorList>
            <person name="Lu H."/>
        </authorList>
    </citation>
    <scope>NUCLEOTIDE SEQUENCE [LARGE SCALE GENOMIC DNA]</scope>
    <source>
        <strain evidence="2 3">CY42W</strain>
    </source>
</reference>
<feature type="signal peptide" evidence="1">
    <location>
        <begin position="1"/>
        <end position="25"/>
    </location>
</feature>
<feature type="chain" id="PRO_5047032545" evidence="1">
    <location>
        <begin position="26"/>
        <end position="180"/>
    </location>
</feature>
<dbReference type="EMBL" id="WWCT01000034">
    <property type="protein sequence ID" value="MYN30288.1"/>
    <property type="molecule type" value="Genomic_DNA"/>
</dbReference>
<sequence>MTKLSYLSLIVMSFLVSTAFHQAHANDDFGIEDENLFAVPPAVATVLRAYVRQTDYKDCAQGEFIGIAVDLQGSGRKLDWIAKTANGCAWGVATAKIWILKNEKGRYRVVLDIGGQAVILSNSMTHGLRDITMPSGTAGHYSDTLLKFDGSSYKIFKSCSIDLQNPEVIKKHPDSQCHIK</sequence>
<accession>A0ABW9W8I4</accession>
<evidence type="ECO:0000313" key="2">
    <source>
        <dbReference type="EMBL" id="MYN30288.1"/>
    </source>
</evidence>
<keyword evidence="3" id="KW-1185">Reference proteome</keyword>
<dbReference type="RefSeq" id="WP_161057975.1">
    <property type="nucleotide sequence ID" value="NZ_WWCT01000034.1"/>
</dbReference>
<keyword evidence="1" id="KW-0732">Signal</keyword>
<name>A0ABW9W8I4_9BURK</name>